<dbReference type="RefSeq" id="XP_053592004.1">
    <property type="nucleotide sequence ID" value="XM_053723359.1"/>
</dbReference>
<dbReference type="KEGG" id="crq:GCK72_002305"/>
<gene>
    <name evidence="2" type="ORF">GCK72_002305</name>
</gene>
<feature type="compositionally biased region" description="Polar residues" evidence="1">
    <location>
        <begin position="59"/>
        <end position="69"/>
    </location>
</feature>
<sequence length="78" mass="8442">MPPKVKKSPATGRKKNSKASRRPSQTNLISVENGGVPRGRGRNTERSVMQTLEQEETTSNDAGGNQKRSVAQPPQPMA</sequence>
<evidence type="ECO:0000313" key="2">
    <source>
        <dbReference type="EMBL" id="KAF1770486.1"/>
    </source>
</evidence>
<dbReference type="CTD" id="78773348"/>
<dbReference type="Proteomes" id="UP000483820">
    <property type="component" value="Chromosome I"/>
</dbReference>
<proteinExistence type="predicted"/>
<dbReference type="GeneID" id="78773348"/>
<name>A0A6A5HUS3_CAERE</name>
<evidence type="ECO:0000313" key="3">
    <source>
        <dbReference type="Proteomes" id="UP000483820"/>
    </source>
</evidence>
<evidence type="ECO:0000256" key="1">
    <source>
        <dbReference type="SAM" id="MobiDB-lite"/>
    </source>
</evidence>
<protein>
    <submittedName>
        <fullName evidence="2">Uncharacterized protein</fullName>
    </submittedName>
</protein>
<accession>A0A6A5HUS3</accession>
<reference evidence="2 3" key="1">
    <citation type="submission" date="2019-12" db="EMBL/GenBank/DDBJ databases">
        <title>Chromosome-level assembly of the Caenorhabditis remanei genome.</title>
        <authorList>
            <person name="Teterina A.A."/>
            <person name="Willis J.H."/>
            <person name="Phillips P.C."/>
        </authorList>
    </citation>
    <scope>NUCLEOTIDE SEQUENCE [LARGE SCALE GENOMIC DNA]</scope>
    <source>
        <strain evidence="2 3">PX506</strain>
        <tissue evidence="2">Whole organism</tissue>
    </source>
</reference>
<feature type="region of interest" description="Disordered" evidence="1">
    <location>
        <begin position="1"/>
        <end position="78"/>
    </location>
</feature>
<dbReference type="AlphaFoldDB" id="A0A6A5HUS3"/>
<dbReference type="EMBL" id="WUAV01000001">
    <property type="protein sequence ID" value="KAF1770486.1"/>
    <property type="molecule type" value="Genomic_DNA"/>
</dbReference>
<feature type="compositionally biased region" description="Basic residues" evidence="1">
    <location>
        <begin position="1"/>
        <end position="21"/>
    </location>
</feature>
<comment type="caution">
    <text evidence="2">The sequence shown here is derived from an EMBL/GenBank/DDBJ whole genome shotgun (WGS) entry which is preliminary data.</text>
</comment>
<organism evidence="2 3">
    <name type="scientific">Caenorhabditis remanei</name>
    <name type="common">Caenorhabditis vulgaris</name>
    <dbReference type="NCBI Taxonomy" id="31234"/>
    <lineage>
        <taxon>Eukaryota</taxon>
        <taxon>Metazoa</taxon>
        <taxon>Ecdysozoa</taxon>
        <taxon>Nematoda</taxon>
        <taxon>Chromadorea</taxon>
        <taxon>Rhabditida</taxon>
        <taxon>Rhabditina</taxon>
        <taxon>Rhabditomorpha</taxon>
        <taxon>Rhabditoidea</taxon>
        <taxon>Rhabditidae</taxon>
        <taxon>Peloderinae</taxon>
        <taxon>Caenorhabditis</taxon>
    </lineage>
</organism>